<dbReference type="Proteomes" id="UP000095454">
    <property type="component" value="Unassembled WGS sequence"/>
</dbReference>
<proteinExistence type="predicted"/>
<dbReference type="InterPro" id="IPR036634">
    <property type="entry name" value="PRD_sf"/>
</dbReference>
<dbReference type="InterPro" id="IPR050661">
    <property type="entry name" value="BglG_antiterminators"/>
</dbReference>
<dbReference type="Pfam" id="PF03123">
    <property type="entry name" value="CAT_RBD"/>
    <property type="match status" value="1"/>
</dbReference>
<dbReference type="EMBL" id="CZAQ01000046">
    <property type="protein sequence ID" value="CUP37251.1"/>
    <property type="molecule type" value="Genomic_DNA"/>
</dbReference>
<dbReference type="SMART" id="SM01061">
    <property type="entry name" value="CAT_RBD"/>
    <property type="match status" value="1"/>
</dbReference>
<evidence type="ECO:0000259" key="2">
    <source>
        <dbReference type="PROSITE" id="PS51372"/>
    </source>
</evidence>
<dbReference type="InterPro" id="IPR036650">
    <property type="entry name" value="CAT_RNA-bd_dom_sf"/>
</dbReference>
<gene>
    <name evidence="3" type="primary">licT</name>
    <name evidence="3" type="ORF">ERS852514_01827</name>
</gene>
<keyword evidence="1" id="KW-0677">Repeat</keyword>
<dbReference type="PANTHER" id="PTHR30185:SF15">
    <property type="entry name" value="CRYPTIC BETA-GLUCOSIDE BGL OPERON ANTITERMINATOR"/>
    <property type="match status" value="1"/>
</dbReference>
<evidence type="ECO:0000313" key="3">
    <source>
        <dbReference type="EMBL" id="CUP37251.1"/>
    </source>
</evidence>
<name>A0A174MQ46_9ACTN</name>
<feature type="domain" description="PRD" evidence="2">
    <location>
        <begin position="181"/>
        <end position="288"/>
    </location>
</feature>
<evidence type="ECO:0000313" key="4">
    <source>
        <dbReference type="Proteomes" id="UP000095454"/>
    </source>
</evidence>
<dbReference type="AlphaFoldDB" id="A0A174MQ46"/>
<dbReference type="Pfam" id="PF00874">
    <property type="entry name" value="PRD"/>
    <property type="match status" value="2"/>
</dbReference>
<dbReference type="GO" id="GO:0006355">
    <property type="term" value="P:regulation of DNA-templated transcription"/>
    <property type="evidence" value="ECO:0007669"/>
    <property type="project" value="InterPro"/>
</dbReference>
<accession>A0A174MQ46</accession>
<evidence type="ECO:0000256" key="1">
    <source>
        <dbReference type="ARBA" id="ARBA00022737"/>
    </source>
</evidence>
<reference evidence="3 4" key="1">
    <citation type="submission" date="2015-09" db="EMBL/GenBank/DDBJ databases">
        <authorList>
            <consortium name="Pathogen Informatics"/>
        </authorList>
    </citation>
    <scope>NUCLEOTIDE SEQUENCE [LARGE SCALE GENOMIC DNA]</scope>
    <source>
        <strain evidence="3 4">2789STDY5834902</strain>
    </source>
</reference>
<dbReference type="PROSITE" id="PS51372">
    <property type="entry name" value="PRD_2"/>
    <property type="match status" value="2"/>
</dbReference>
<dbReference type="PANTHER" id="PTHR30185">
    <property type="entry name" value="CRYPTIC BETA-GLUCOSIDE BGL OPERON ANTITERMINATOR"/>
    <property type="match status" value="1"/>
</dbReference>
<protein>
    <submittedName>
        <fullName evidence="3">Transcription antiterminator LicT</fullName>
    </submittedName>
</protein>
<dbReference type="Gene3D" id="1.10.1790.10">
    <property type="entry name" value="PRD domain"/>
    <property type="match status" value="2"/>
</dbReference>
<feature type="domain" description="PRD" evidence="2">
    <location>
        <begin position="74"/>
        <end position="179"/>
    </location>
</feature>
<dbReference type="Gene3D" id="2.30.24.10">
    <property type="entry name" value="CAT RNA-binding domain"/>
    <property type="match status" value="1"/>
</dbReference>
<organism evidence="3 4">
    <name type="scientific">Collinsella aerofaciens</name>
    <dbReference type="NCBI Taxonomy" id="74426"/>
    <lineage>
        <taxon>Bacteria</taxon>
        <taxon>Bacillati</taxon>
        <taxon>Actinomycetota</taxon>
        <taxon>Coriobacteriia</taxon>
        <taxon>Coriobacteriales</taxon>
        <taxon>Coriobacteriaceae</taxon>
        <taxon>Collinsella</taxon>
    </lineage>
</organism>
<dbReference type="GO" id="GO:0003723">
    <property type="term" value="F:RNA binding"/>
    <property type="evidence" value="ECO:0007669"/>
    <property type="project" value="InterPro"/>
</dbReference>
<dbReference type="InterPro" id="IPR004341">
    <property type="entry name" value="CAT_RNA-bd_dom"/>
</dbReference>
<dbReference type="SUPFAM" id="SSF63520">
    <property type="entry name" value="PTS-regulatory domain, PRD"/>
    <property type="match status" value="2"/>
</dbReference>
<sequence>MVGTVVIKRVFNNNVAMVTSDDGSELIVIGRGLCFGRHAGDVIDEASVEKTYALQEGTSQDSRTIDRLAHLLESIPTVNLVISEDIVQMLRRELNVDINDKILIALADHISLALERERKGVSCENPLLLEIQQFYRKEYALAGRALQIIKEYMGIQMSEEEQGFITLHIVNATMPQRSDRLIVSVQLVRDVLAIVSERYATTLDDTSLPYERFVRHLQFFAQRALDPTAGQINGDALFRIDETAYPCAFSCADAIAAHLSSTYNVVVTDAEKSYLAYHIVNLLGEPGL</sequence>
<dbReference type="SUPFAM" id="SSF50151">
    <property type="entry name" value="SacY-like RNA-binding domain"/>
    <property type="match status" value="1"/>
</dbReference>
<dbReference type="InterPro" id="IPR011608">
    <property type="entry name" value="PRD"/>
</dbReference>